<comment type="caution">
    <text evidence="1">The sequence shown here is derived from an EMBL/GenBank/DDBJ whole genome shotgun (WGS) entry which is preliminary data.</text>
</comment>
<evidence type="ECO:0008006" key="3">
    <source>
        <dbReference type="Google" id="ProtNLM"/>
    </source>
</evidence>
<organism evidence="1 2">
    <name type="scientific">Micromonospora pisi</name>
    <dbReference type="NCBI Taxonomy" id="589240"/>
    <lineage>
        <taxon>Bacteria</taxon>
        <taxon>Bacillati</taxon>
        <taxon>Actinomycetota</taxon>
        <taxon>Actinomycetes</taxon>
        <taxon>Micromonosporales</taxon>
        <taxon>Micromonosporaceae</taxon>
        <taxon>Micromonospora</taxon>
    </lineage>
</organism>
<dbReference type="SUPFAM" id="SSF50969">
    <property type="entry name" value="YVTN repeat-like/Quinoprotein amine dehydrogenase"/>
    <property type="match status" value="1"/>
</dbReference>
<sequence length="427" mass="43759">MLRLAGGIAAGAAGGAMVATSGGCRGNPAQQPARGGPAPGEALVVEMAAGALAVVDATTGQTVVNPSAAVLSGDGTRLVRTEGEGTGTRVTNHRLADGTSVSGGLLADRLAARATSPDGSLVALATPGEPGANPYRPGGRERTTIVVAGSSGQRNRVELPGNLEPEAFDATGQALFVLDYLPPKAPDRYRVRVVDLATGEMQPLVTRLKSALPPGAEEEMRGEGRQAVYDSLTRQLFTLYTHQPEHVHTRDLIAGARPDAPHVHAFVHTLNLTDRWAFCVDLPSPFGEGPAAAHAIAVDPSGAQVYVVDATSGTVAVIGSNELTVGRTVRFTPPSGPVGSAAASIGTDGGLLIGAGRELISVPLTGAEPVRRTMPTAVRGIATSADRKRCFIGQENALVCLDLSTGTLGWRIGVPGLETLRQVAARA</sequence>
<gene>
    <name evidence="1" type="ORF">BDK92_3572</name>
</gene>
<dbReference type="InterPro" id="IPR011044">
    <property type="entry name" value="Quino_amine_DH_bsu"/>
</dbReference>
<keyword evidence="2" id="KW-1185">Reference proteome</keyword>
<dbReference type="InterPro" id="IPR015943">
    <property type="entry name" value="WD40/YVTN_repeat-like_dom_sf"/>
</dbReference>
<accession>A0A495JLL5</accession>
<dbReference type="PROSITE" id="PS51257">
    <property type="entry name" value="PROKAR_LIPOPROTEIN"/>
    <property type="match status" value="1"/>
</dbReference>
<evidence type="ECO:0000313" key="2">
    <source>
        <dbReference type="Proteomes" id="UP000277671"/>
    </source>
</evidence>
<dbReference type="EMBL" id="RBKT01000001">
    <property type="protein sequence ID" value="RKR89232.1"/>
    <property type="molecule type" value="Genomic_DNA"/>
</dbReference>
<dbReference type="Gene3D" id="2.130.10.10">
    <property type="entry name" value="YVTN repeat-like/Quinoprotein amine dehydrogenase"/>
    <property type="match status" value="1"/>
</dbReference>
<dbReference type="AlphaFoldDB" id="A0A495JLL5"/>
<reference evidence="1 2" key="1">
    <citation type="submission" date="2018-10" db="EMBL/GenBank/DDBJ databases">
        <title>Sequencing the genomes of 1000 actinobacteria strains.</title>
        <authorList>
            <person name="Klenk H.-P."/>
        </authorList>
    </citation>
    <scope>NUCLEOTIDE SEQUENCE [LARGE SCALE GENOMIC DNA]</scope>
    <source>
        <strain evidence="1 2">DSM 45175</strain>
    </source>
</reference>
<protein>
    <recommendedName>
        <fullName evidence="3">Pyrroloquinoline-quinone binding quinoprotein</fullName>
    </recommendedName>
</protein>
<proteinExistence type="predicted"/>
<name>A0A495JLL5_9ACTN</name>
<evidence type="ECO:0000313" key="1">
    <source>
        <dbReference type="EMBL" id="RKR89232.1"/>
    </source>
</evidence>
<dbReference type="Proteomes" id="UP000277671">
    <property type="component" value="Unassembled WGS sequence"/>
</dbReference>